<name>A0A9E6ZWG4_9HYPH</name>
<gene>
    <name evidence="1" type="ORF">K9D25_02810</name>
</gene>
<proteinExistence type="predicted"/>
<protein>
    <submittedName>
        <fullName evidence="1">Uncharacterized protein</fullName>
    </submittedName>
</protein>
<dbReference type="AlphaFoldDB" id="A0A9E6ZWG4"/>
<accession>A0A9E6ZWG4</accession>
<sequence>MAAINFAPTPRRNSETLIGVAERMMREAGGDLDAATEKMTNYVLNKKRLTDEAVRLACRNLLGETVRSERRAIDTLLADPRATGPKAPASKSKSYNERVAHIFNASAEATRRRLADLGTHVREALLDKPYVIDGVRRPLRDHIGSDIVKYATEHMNKGLTMVRDGRFLIAVGNTAGNRKIGDAVTAEEAIRLRIEADKTSA</sequence>
<dbReference type="KEGG" id="apol:K9D25_02810"/>
<dbReference type="RefSeq" id="WP_244379030.1">
    <property type="nucleotide sequence ID" value="NZ_CP083239.1"/>
</dbReference>
<dbReference type="Proteomes" id="UP000831684">
    <property type="component" value="Chromosome"/>
</dbReference>
<evidence type="ECO:0000313" key="2">
    <source>
        <dbReference type="Proteomes" id="UP000831684"/>
    </source>
</evidence>
<evidence type="ECO:0000313" key="1">
    <source>
        <dbReference type="EMBL" id="UOK71671.1"/>
    </source>
</evidence>
<dbReference type="EMBL" id="CP083239">
    <property type="protein sequence ID" value="UOK71671.1"/>
    <property type="molecule type" value="Genomic_DNA"/>
</dbReference>
<reference evidence="1" key="1">
    <citation type="submission" date="2021-09" db="EMBL/GenBank/DDBJ databases">
        <title>Network and meta-omics reveal the key degrader and cooperation patterns in an efficient 1,4-dioxane-degrading microbial community.</title>
        <authorList>
            <person name="Dai C."/>
        </authorList>
    </citation>
    <scope>NUCLEOTIDE SEQUENCE</scope>
    <source>
        <strain evidence="1">ZM13</strain>
    </source>
</reference>
<organism evidence="1 2">
    <name type="scientific">Ancylobacter polymorphus</name>
    <dbReference type="NCBI Taxonomy" id="223390"/>
    <lineage>
        <taxon>Bacteria</taxon>
        <taxon>Pseudomonadati</taxon>
        <taxon>Pseudomonadota</taxon>
        <taxon>Alphaproteobacteria</taxon>
        <taxon>Hyphomicrobiales</taxon>
        <taxon>Xanthobacteraceae</taxon>
        <taxon>Ancylobacter</taxon>
    </lineage>
</organism>